<keyword evidence="3" id="KW-1185">Reference proteome</keyword>
<reference evidence="2 3" key="1">
    <citation type="journal article" date="2021" name="bioRxiv">
        <title>The Gossypium anomalum genome as a resource for cotton improvement and evolutionary analysis of hybrid incompatibility.</title>
        <authorList>
            <person name="Grover C.E."/>
            <person name="Yuan D."/>
            <person name="Arick M.A."/>
            <person name="Miller E.R."/>
            <person name="Hu G."/>
            <person name="Peterson D.G."/>
            <person name="Wendel J.F."/>
            <person name="Udall J.A."/>
        </authorList>
    </citation>
    <scope>NUCLEOTIDE SEQUENCE [LARGE SCALE GENOMIC DNA]</scope>
    <source>
        <strain evidence="2">JFW-Udall</strain>
        <tissue evidence="2">Leaf</tissue>
    </source>
</reference>
<sequence length="280" mass="33249">MHIFHLLYDKCTITLKDVHLQLWLTVDGARIEIAWLRNNFVELVEDSIEEERERYAQVWNHAPSHVGLSTELEDIRLLLDQRLEVDFERTPYDDQAIRVIILKEFFVNPNAWHVKELDNLHHIKLRLPDTNWSIFHLQYINMWDNRYDFLPTRENIIILELTCDPDYMSWFKIHDKSYLYWKKARHRHPHTSRPRRGPLNLMGDEAGPSSTPTQELTPTTSAPMPTPPPVHPSMHEAPTESPLVGHLPNHLFIDLRMHNDNRKWKDLHRPKANPDNHNFA</sequence>
<accession>A0A8J6D2P1</accession>
<dbReference type="EMBL" id="JAHUZN010000005">
    <property type="protein sequence ID" value="KAG8493584.1"/>
    <property type="molecule type" value="Genomic_DNA"/>
</dbReference>
<name>A0A8J6D2P1_9ROSI</name>
<gene>
    <name evidence="2" type="ORF">CXB51_010959</name>
</gene>
<proteinExistence type="predicted"/>
<evidence type="ECO:0000256" key="1">
    <source>
        <dbReference type="SAM" id="MobiDB-lite"/>
    </source>
</evidence>
<protein>
    <submittedName>
        <fullName evidence="2">Uncharacterized protein</fullName>
    </submittedName>
</protein>
<feature type="region of interest" description="Disordered" evidence="1">
    <location>
        <begin position="188"/>
        <end position="243"/>
    </location>
</feature>
<evidence type="ECO:0000313" key="2">
    <source>
        <dbReference type="EMBL" id="KAG8493584.1"/>
    </source>
</evidence>
<organism evidence="2 3">
    <name type="scientific">Gossypium anomalum</name>
    <dbReference type="NCBI Taxonomy" id="47600"/>
    <lineage>
        <taxon>Eukaryota</taxon>
        <taxon>Viridiplantae</taxon>
        <taxon>Streptophyta</taxon>
        <taxon>Embryophyta</taxon>
        <taxon>Tracheophyta</taxon>
        <taxon>Spermatophyta</taxon>
        <taxon>Magnoliopsida</taxon>
        <taxon>eudicotyledons</taxon>
        <taxon>Gunneridae</taxon>
        <taxon>Pentapetalae</taxon>
        <taxon>rosids</taxon>
        <taxon>malvids</taxon>
        <taxon>Malvales</taxon>
        <taxon>Malvaceae</taxon>
        <taxon>Malvoideae</taxon>
        <taxon>Gossypium</taxon>
    </lineage>
</organism>
<evidence type="ECO:0000313" key="3">
    <source>
        <dbReference type="Proteomes" id="UP000701853"/>
    </source>
</evidence>
<comment type="caution">
    <text evidence="2">The sequence shown here is derived from an EMBL/GenBank/DDBJ whole genome shotgun (WGS) entry which is preliminary data.</text>
</comment>
<dbReference type="Proteomes" id="UP000701853">
    <property type="component" value="Chromosome 5"/>
</dbReference>
<dbReference type="OrthoDB" id="1000528at2759"/>
<dbReference type="AlphaFoldDB" id="A0A8J6D2P1"/>